<feature type="transmembrane region" description="Helical" evidence="1">
    <location>
        <begin position="44"/>
        <end position="63"/>
    </location>
</feature>
<organism evidence="2 3">
    <name type="scientific">Phascolomyces articulosus</name>
    <dbReference type="NCBI Taxonomy" id="60185"/>
    <lineage>
        <taxon>Eukaryota</taxon>
        <taxon>Fungi</taxon>
        <taxon>Fungi incertae sedis</taxon>
        <taxon>Mucoromycota</taxon>
        <taxon>Mucoromycotina</taxon>
        <taxon>Mucoromycetes</taxon>
        <taxon>Mucorales</taxon>
        <taxon>Lichtheimiaceae</taxon>
        <taxon>Phascolomyces</taxon>
    </lineage>
</organism>
<accession>A0AAD5JPK0</accession>
<comment type="caution">
    <text evidence="2">The sequence shown here is derived from an EMBL/GenBank/DDBJ whole genome shotgun (WGS) entry which is preliminary data.</text>
</comment>
<evidence type="ECO:0000256" key="1">
    <source>
        <dbReference type="SAM" id="Phobius"/>
    </source>
</evidence>
<dbReference type="EMBL" id="JAIXMP010000038">
    <property type="protein sequence ID" value="KAI9248539.1"/>
    <property type="molecule type" value="Genomic_DNA"/>
</dbReference>
<evidence type="ECO:0000313" key="2">
    <source>
        <dbReference type="EMBL" id="KAI9248539.1"/>
    </source>
</evidence>
<keyword evidence="3" id="KW-1185">Reference proteome</keyword>
<dbReference type="AlphaFoldDB" id="A0AAD5JPK0"/>
<reference evidence="2" key="1">
    <citation type="journal article" date="2022" name="IScience">
        <title>Evolution of zygomycete secretomes and the origins of terrestrial fungal ecologies.</title>
        <authorList>
            <person name="Chang Y."/>
            <person name="Wang Y."/>
            <person name="Mondo S."/>
            <person name="Ahrendt S."/>
            <person name="Andreopoulos W."/>
            <person name="Barry K."/>
            <person name="Beard J."/>
            <person name="Benny G.L."/>
            <person name="Blankenship S."/>
            <person name="Bonito G."/>
            <person name="Cuomo C."/>
            <person name="Desiro A."/>
            <person name="Gervers K.A."/>
            <person name="Hundley H."/>
            <person name="Kuo A."/>
            <person name="LaButti K."/>
            <person name="Lang B.F."/>
            <person name="Lipzen A."/>
            <person name="O'Donnell K."/>
            <person name="Pangilinan J."/>
            <person name="Reynolds N."/>
            <person name="Sandor L."/>
            <person name="Smith M.E."/>
            <person name="Tsang A."/>
            <person name="Grigoriev I.V."/>
            <person name="Stajich J.E."/>
            <person name="Spatafora J.W."/>
        </authorList>
    </citation>
    <scope>NUCLEOTIDE SEQUENCE</scope>
    <source>
        <strain evidence="2">RSA 2281</strain>
    </source>
</reference>
<reference evidence="2" key="2">
    <citation type="submission" date="2023-02" db="EMBL/GenBank/DDBJ databases">
        <authorList>
            <consortium name="DOE Joint Genome Institute"/>
            <person name="Mondo S.J."/>
            <person name="Chang Y."/>
            <person name="Wang Y."/>
            <person name="Ahrendt S."/>
            <person name="Andreopoulos W."/>
            <person name="Barry K."/>
            <person name="Beard J."/>
            <person name="Benny G.L."/>
            <person name="Blankenship S."/>
            <person name="Bonito G."/>
            <person name="Cuomo C."/>
            <person name="Desiro A."/>
            <person name="Gervers K.A."/>
            <person name="Hundley H."/>
            <person name="Kuo A."/>
            <person name="LaButti K."/>
            <person name="Lang B.F."/>
            <person name="Lipzen A."/>
            <person name="O'Donnell K."/>
            <person name="Pangilinan J."/>
            <person name="Reynolds N."/>
            <person name="Sandor L."/>
            <person name="Smith M.W."/>
            <person name="Tsang A."/>
            <person name="Grigoriev I.V."/>
            <person name="Stajich J.E."/>
            <person name="Spatafora J.W."/>
        </authorList>
    </citation>
    <scope>NUCLEOTIDE SEQUENCE</scope>
    <source>
        <strain evidence="2">RSA 2281</strain>
    </source>
</reference>
<keyword evidence="1" id="KW-1133">Transmembrane helix</keyword>
<sequence>MTTLKFVHFKHGTNSSFEYLLVIECLFNAMVFAVSYLQQRNYSKIAICNISYVLALIVGFIMVNKKNGNRHKSGFFLYSVAQVETVYSDKTEEYNYNEPCKIDI</sequence>
<dbReference type="Proteomes" id="UP001209540">
    <property type="component" value="Unassembled WGS sequence"/>
</dbReference>
<keyword evidence="1" id="KW-0472">Membrane</keyword>
<protein>
    <submittedName>
        <fullName evidence="2">Uncharacterized protein</fullName>
    </submittedName>
</protein>
<gene>
    <name evidence="2" type="ORF">BDA99DRAFT_542522</name>
</gene>
<evidence type="ECO:0000313" key="3">
    <source>
        <dbReference type="Proteomes" id="UP001209540"/>
    </source>
</evidence>
<proteinExistence type="predicted"/>
<feature type="transmembrane region" description="Helical" evidence="1">
    <location>
        <begin position="20"/>
        <end position="38"/>
    </location>
</feature>
<name>A0AAD5JPK0_9FUNG</name>
<keyword evidence="1" id="KW-0812">Transmembrane</keyword>